<accession>A0AAV2IRC2</accession>
<dbReference type="InterPro" id="IPR000751">
    <property type="entry name" value="MPI_Phosphatase"/>
</dbReference>
<evidence type="ECO:0000259" key="9">
    <source>
        <dbReference type="PROSITE" id="PS50206"/>
    </source>
</evidence>
<dbReference type="PROSITE" id="PS50206">
    <property type="entry name" value="RHODANESE_3"/>
    <property type="match status" value="1"/>
</dbReference>
<dbReference type="GO" id="GO:0004725">
    <property type="term" value="F:protein tyrosine phosphatase activity"/>
    <property type="evidence" value="ECO:0007669"/>
    <property type="project" value="UniProtKB-UniRule"/>
</dbReference>
<dbReference type="GO" id="GO:0005634">
    <property type="term" value="C:nucleus"/>
    <property type="evidence" value="ECO:0007669"/>
    <property type="project" value="TreeGrafter"/>
</dbReference>
<dbReference type="CDD" id="cd01530">
    <property type="entry name" value="Cdc25"/>
    <property type="match status" value="1"/>
</dbReference>
<dbReference type="GO" id="GO:0051301">
    <property type="term" value="P:cell division"/>
    <property type="evidence" value="ECO:0007669"/>
    <property type="project" value="UniProtKB-UniRule"/>
</dbReference>
<gene>
    <name evidence="10" type="ORF">GSLYS_00020851001</name>
</gene>
<dbReference type="AlphaFoldDB" id="A0AAV2IRC2"/>
<dbReference type="InterPro" id="IPR036873">
    <property type="entry name" value="Rhodanese-like_dom_sf"/>
</dbReference>
<reference evidence="10 11" key="1">
    <citation type="submission" date="2024-04" db="EMBL/GenBank/DDBJ databases">
        <authorList>
            <consortium name="Genoscope - CEA"/>
            <person name="William W."/>
        </authorList>
    </citation>
    <scope>NUCLEOTIDE SEQUENCE [LARGE SCALE GENOMIC DNA]</scope>
</reference>
<dbReference type="InterPro" id="IPR001763">
    <property type="entry name" value="Rhodanese-like_dom"/>
</dbReference>
<organism evidence="10 11">
    <name type="scientific">Lymnaea stagnalis</name>
    <name type="common">Great pond snail</name>
    <name type="synonym">Helix stagnalis</name>
    <dbReference type="NCBI Taxonomy" id="6523"/>
    <lineage>
        <taxon>Eukaryota</taxon>
        <taxon>Metazoa</taxon>
        <taxon>Spiralia</taxon>
        <taxon>Lophotrochozoa</taxon>
        <taxon>Mollusca</taxon>
        <taxon>Gastropoda</taxon>
        <taxon>Heterobranchia</taxon>
        <taxon>Euthyneura</taxon>
        <taxon>Panpulmonata</taxon>
        <taxon>Hygrophila</taxon>
        <taxon>Lymnaeoidea</taxon>
        <taxon>Lymnaeidae</taxon>
        <taxon>Lymnaea</taxon>
    </lineage>
</organism>
<keyword evidence="2 8" id="KW-0132">Cell division</keyword>
<dbReference type="Gene3D" id="3.40.250.10">
    <property type="entry name" value="Rhodanese-like domain"/>
    <property type="match status" value="1"/>
</dbReference>
<keyword evidence="3 8" id="KW-0498">Mitosis</keyword>
<name>A0AAV2IRC2_LYMST</name>
<dbReference type="SUPFAM" id="SSF52821">
    <property type="entry name" value="Rhodanese/Cell cycle control phosphatase"/>
    <property type="match status" value="1"/>
</dbReference>
<sequence length="458" mass="52231">MDDPLFASLADIPEENLSTNMAGLQSFLTKPSKALNLGNPSDEPYPLGQSSISPRQLEKIFGPSASQSVVSPSKELEMSMDLSSPWACVKKKSVDRAHLKLELTKANNNTRKVTNLKVINTLFTQMSETFTDGIEIEPMQIFSTCPNSPSLEFKAMLDAIDVSPDADCSEEDFLKRQLKPSIRRCRSLEMRKHLNDLSNTPTNAFKRNVFKRPPEADSIQLKCVKRTRDVVLSENCITNNDTDMMIVNEEKGQDKNLYHERIKTAVDALESPDLIADGSREYCLPVITGKHSDLKNISHQTMADLLSHVYESSFDKLTIIDCRYPYEYEGGHIKGAINIYTEDKMIDFLNKEIKEVTRSAHRHILVFHCEFSSQRGPSLLRHLRKYDRQLNVLHYPQLTFPEVYCLFGGYKDFFINHPHLCEPSNYVPMVDEKYSSDLRHFRIKAKSWAAGEKKLPIT</sequence>
<dbReference type="GO" id="GO:0000086">
    <property type="term" value="P:G2/M transition of mitotic cell cycle"/>
    <property type="evidence" value="ECO:0007669"/>
    <property type="project" value="TreeGrafter"/>
</dbReference>
<dbReference type="Pfam" id="PF00581">
    <property type="entry name" value="Rhodanese"/>
    <property type="match status" value="1"/>
</dbReference>
<proteinExistence type="inferred from homology"/>
<dbReference type="GO" id="GO:0110032">
    <property type="term" value="P:positive regulation of G2/MI transition of meiotic cell cycle"/>
    <property type="evidence" value="ECO:0007669"/>
    <property type="project" value="TreeGrafter"/>
</dbReference>
<evidence type="ECO:0000256" key="1">
    <source>
        <dbReference type="ARBA" id="ARBA00011065"/>
    </source>
</evidence>
<evidence type="ECO:0000313" key="10">
    <source>
        <dbReference type="EMBL" id="CAL1547534.1"/>
    </source>
</evidence>
<comment type="catalytic activity">
    <reaction evidence="7 8">
        <text>O-phospho-L-tyrosyl-[protein] + H2O = L-tyrosyl-[protein] + phosphate</text>
        <dbReference type="Rhea" id="RHEA:10684"/>
        <dbReference type="Rhea" id="RHEA-COMP:10136"/>
        <dbReference type="Rhea" id="RHEA-COMP:20101"/>
        <dbReference type="ChEBI" id="CHEBI:15377"/>
        <dbReference type="ChEBI" id="CHEBI:43474"/>
        <dbReference type="ChEBI" id="CHEBI:46858"/>
        <dbReference type="ChEBI" id="CHEBI:61978"/>
        <dbReference type="EC" id="3.1.3.48"/>
    </reaction>
</comment>
<dbReference type="GO" id="GO:0010971">
    <property type="term" value="P:positive regulation of G2/M transition of mitotic cell cycle"/>
    <property type="evidence" value="ECO:0007669"/>
    <property type="project" value="TreeGrafter"/>
</dbReference>
<evidence type="ECO:0000256" key="7">
    <source>
        <dbReference type="ARBA" id="ARBA00051722"/>
    </source>
</evidence>
<comment type="similarity">
    <text evidence="1 8">Belongs to the MPI phosphatase family.</text>
</comment>
<keyword evidence="11" id="KW-1185">Reference proteome</keyword>
<evidence type="ECO:0000256" key="6">
    <source>
        <dbReference type="ARBA" id="ARBA00023306"/>
    </source>
</evidence>
<evidence type="ECO:0000256" key="4">
    <source>
        <dbReference type="ARBA" id="ARBA00022801"/>
    </source>
</evidence>
<dbReference type="PANTHER" id="PTHR10828:SF76">
    <property type="entry name" value="M-PHASE INDUCER PHOSPHATASE"/>
    <property type="match status" value="1"/>
</dbReference>
<feature type="domain" description="Rhodanese" evidence="9">
    <location>
        <begin position="313"/>
        <end position="422"/>
    </location>
</feature>
<dbReference type="Proteomes" id="UP001497497">
    <property type="component" value="Unassembled WGS sequence"/>
</dbReference>
<dbReference type="EMBL" id="CAXITT010001001">
    <property type="protein sequence ID" value="CAL1547534.1"/>
    <property type="molecule type" value="Genomic_DNA"/>
</dbReference>
<dbReference type="SMART" id="SM00450">
    <property type="entry name" value="RHOD"/>
    <property type="match status" value="1"/>
</dbReference>
<evidence type="ECO:0000256" key="5">
    <source>
        <dbReference type="ARBA" id="ARBA00022912"/>
    </source>
</evidence>
<evidence type="ECO:0000313" key="11">
    <source>
        <dbReference type="Proteomes" id="UP001497497"/>
    </source>
</evidence>
<evidence type="ECO:0000256" key="2">
    <source>
        <dbReference type="ARBA" id="ARBA00022618"/>
    </source>
</evidence>
<evidence type="ECO:0000256" key="8">
    <source>
        <dbReference type="RuleBase" id="RU368028"/>
    </source>
</evidence>
<comment type="function">
    <text evidence="8">Tyrosine protein phosphatase which functions as a dosage-dependent inducer of mitotic progression.</text>
</comment>
<dbReference type="PANTHER" id="PTHR10828">
    <property type="entry name" value="M-PHASE INDUCER PHOSPHATASE DUAL SPECIFICITY PHOSPHATASE CDC25"/>
    <property type="match status" value="1"/>
</dbReference>
<dbReference type="PRINTS" id="PR00716">
    <property type="entry name" value="MPIPHPHTASE"/>
</dbReference>
<keyword evidence="4 8" id="KW-0378">Hydrolase</keyword>
<protein>
    <recommendedName>
        <fullName evidence="8">M-phase inducer phosphatase</fullName>
        <ecNumber evidence="8">3.1.3.48</ecNumber>
    </recommendedName>
</protein>
<dbReference type="EC" id="3.1.3.48" evidence="8"/>
<keyword evidence="5 8" id="KW-0904">Protein phosphatase</keyword>
<dbReference type="GO" id="GO:0005737">
    <property type="term" value="C:cytoplasm"/>
    <property type="evidence" value="ECO:0007669"/>
    <property type="project" value="TreeGrafter"/>
</dbReference>
<comment type="caution">
    <text evidence="10">The sequence shown here is derived from an EMBL/GenBank/DDBJ whole genome shotgun (WGS) entry which is preliminary data.</text>
</comment>
<evidence type="ECO:0000256" key="3">
    <source>
        <dbReference type="ARBA" id="ARBA00022776"/>
    </source>
</evidence>
<keyword evidence="6 8" id="KW-0131">Cell cycle</keyword>
<dbReference type="FunFam" id="3.40.250.10:FF:000021">
    <property type="entry name" value="M-phase inducer phosphatase cdc-25.2"/>
    <property type="match status" value="1"/>
</dbReference>